<dbReference type="InterPro" id="IPR012340">
    <property type="entry name" value="NA-bd_OB-fold"/>
</dbReference>
<evidence type="ECO:0000256" key="16">
    <source>
        <dbReference type="ARBA" id="ARBA00048573"/>
    </source>
</evidence>
<dbReference type="Pfam" id="PF01336">
    <property type="entry name" value="tRNA_anti-codon"/>
    <property type="match status" value="1"/>
</dbReference>
<evidence type="ECO:0000256" key="15">
    <source>
        <dbReference type="ARBA" id="ARBA00023146"/>
    </source>
</evidence>
<dbReference type="FunFam" id="3.30.40.10:FF:000019">
    <property type="entry name" value="RBR-type E3 ubiquitin transferase"/>
    <property type="match status" value="1"/>
</dbReference>
<dbReference type="SMART" id="SM00647">
    <property type="entry name" value="IBR"/>
    <property type="match status" value="2"/>
</dbReference>
<name>A0A5N5QWT8_9AGAM</name>
<dbReference type="InterPro" id="IPR044066">
    <property type="entry name" value="TRIAD_supradom"/>
</dbReference>
<dbReference type="Pfam" id="PF00152">
    <property type="entry name" value="tRNA-synt_2"/>
    <property type="match status" value="1"/>
</dbReference>
<dbReference type="InterPro" id="IPR001841">
    <property type="entry name" value="Znf_RING"/>
</dbReference>
<comment type="similarity">
    <text evidence="3">Belongs to the class-II aminoacyl-tRNA synthetase family.</text>
</comment>
<evidence type="ECO:0000256" key="20">
    <source>
        <dbReference type="SAM" id="Phobius"/>
    </source>
</evidence>
<protein>
    <recommendedName>
        <fullName evidence="18">Lysine--tRNA ligase</fullName>
        <ecNumber evidence="18">6.1.1.6</ecNumber>
    </recommendedName>
    <alternativeName>
        <fullName evidence="18">Lysyl-tRNA synthetase</fullName>
    </alternativeName>
</protein>
<organism evidence="24 25">
    <name type="scientific">Ceratobasidium theobromae</name>
    <dbReference type="NCBI Taxonomy" id="1582974"/>
    <lineage>
        <taxon>Eukaryota</taxon>
        <taxon>Fungi</taxon>
        <taxon>Dikarya</taxon>
        <taxon>Basidiomycota</taxon>
        <taxon>Agaricomycotina</taxon>
        <taxon>Agaricomycetes</taxon>
        <taxon>Cantharellales</taxon>
        <taxon>Ceratobasidiaceae</taxon>
        <taxon>Ceratobasidium</taxon>
    </lineage>
</organism>
<keyword evidence="20" id="KW-0812">Transmembrane</keyword>
<dbReference type="SUPFAM" id="SSF50249">
    <property type="entry name" value="Nucleic acid-binding proteins"/>
    <property type="match status" value="1"/>
</dbReference>
<keyword evidence="6" id="KW-0808">Transferase</keyword>
<dbReference type="CDD" id="cd20346">
    <property type="entry name" value="BRcat_RBR_ANKIB1"/>
    <property type="match status" value="1"/>
</dbReference>
<keyword evidence="25" id="KW-1185">Reference proteome</keyword>
<comment type="subcellular location">
    <subcellularLocation>
        <location evidence="2">Cytoplasm</location>
    </subcellularLocation>
</comment>
<dbReference type="SUPFAM" id="SSF57850">
    <property type="entry name" value="RING/U-box"/>
    <property type="match status" value="2"/>
</dbReference>
<evidence type="ECO:0000256" key="3">
    <source>
        <dbReference type="ARBA" id="ARBA00008226"/>
    </source>
</evidence>
<dbReference type="Gene3D" id="3.90.550.10">
    <property type="entry name" value="Spore Coat Polysaccharide Biosynthesis Protein SpsA, Chain A"/>
    <property type="match status" value="1"/>
</dbReference>
<evidence type="ECO:0000256" key="17">
    <source>
        <dbReference type="PROSITE-ProRule" id="PRU00175"/>
    </source>
</evidence>
<dbReference type="PRINTS" id="PR00982">
    <property type="entry name" value="TRNASYNTHLYS"/>
</dbReference>
<dbReference type="CDD" id="cd04322">
    <property type="entry name" value="LysRS_N"/>
    <property type="match status" value="1"/>
</dbReference>
<dbReference type="GO" id="GO:0005829">
    <property type="term" value="C:cytosol"/>
    <property type="evidence" value="ECO:0007669"/>
    <property type="project" value="TreeGrafter"/>
</dbReference>
<accession>A0A5N5QWT8</accession>
<comment type="catalytic activity">
    <reaction evidence="16 18">
        <text>tRNA(Lys) + L-lysine + ATP = L-lysyl-tRNA(Lys) + AMP + diphosphate</text>
        <dbReference type="Rhea" id="RHEA:20792"/>
        <dbReference type="Rhea" id="RHEA-COMP:9696"/>
        <dbReference type="Rhea" id="RHEA-COMP:9697"/>
        <dbReference type="ChEBI" id="CHEBI:30616"/>
        <dbReference type="ChEBI" id="CHEBI:32551"/>
        <dbReference type="ChEBI" id="CHEBI:33019"/>
        <dbReference type="ChEBI" id="CHEBI:78442"/>
        <dbReference type="ChEBI" id="CHEBI:78529"/>
        <dbReference type="ChEBI" id="CHEBI:456215"/>
        <dbReference type="EC" id="6.1.1.6"/>
    </reaction>
</comment>
<feature type="domain" description="Aminoacyl-transfer RNA synthetases class-II family profile" evidence="22">
    <location>
        <begin position="238"/>
        <end position="600"/>
    </location>
</feature>
<dbReference type="GO" id="GO:0006430">
    <property type="term" value="P:lysyl-tRNA aminoacylation"/>
    <property type="evidence" value="ECO:0007669"/>
    <property type="project" value="InterPro"/>
</dbReference>
<keyword evidence="5" id="KW-0436">Ligase</keyword>
<feature type="transmembrane region" description="Helical" evidence="20">
    <location>
        <begin position="1905"/>
        <end position="1929"/>
    </location>
</feature>
<evidence type="ECO:0000256" key="12">
    <source>
        <dbReference type="ARBA" id="ARBA00022833"/>
    </source>
</evidence>
<keyword evidence="4" id="KW-0963">Cytoplasm</keyword>
<comment type="catalytic activity">
    <reaction evidence="1">
        <text>[E2 ubiquitin-conjugating enzyme]-S-ubiquitinyl-L-cysteine + [acceptor protein]-L-lysine = [E2 ubiquitin-conjugating enzyme]-L-cysteine + [acceptor protein]-N(6)-ubiquitinyl-L-lysine.</text>
        <dbReference type="EC" id="2.3.2.31"/>
    </reaction>
</comment>
<feature type="transmembrane region" description="Helical" evidence="20">
    <location>
        <begin position="2021"/>
        <end position="2040"/>
    </location>
</feature>
<dbReference type="OrthoDB" id="21243at2759"/>
<evidence type="ECO:0000259" key="21">
    <source>
        <dbReference type="PROSITE" id="PS50089"/>
    </source>
</evidence>
<dbReference type="SUPFAM" id="SSF53448">
    <property type="entry name" value="Nucleotide-diphospho-sugar transferases"/>
    <property type="match status" value="1"/>
</dbReference>
<feature type="region of interest" description="Disordered" evidence="19">
    <location>
        <begin position="1859"/>
        <end position="1889"/>
    </location>
</feature>
<evidence type="ECO:0000256" key="2">
    <source>
        <dbReference type="ARBA" id="ARBA00004496"/>
    </source>
</evidence>
<dbReference type="Pfam" id="PF00097">
    <property type="entry name" value="zf-C3HC4"/>
    <property type="match status" value="1"/>
</dbReference>
<evidence type="ECO:0000256" key="8">
    <source>
        <dbReference type="ARBA" id="ARBA00022737"/>
    </source>
</evidence>
<dbReference type="NCBIfam" id="NF001756">
    <property type="entry name" value="PRK00484.1"/>
    <property type="match status" value="1"/>
</dbReference>
<feature type="transmembrane region" description="Helical" evidence="20">
    <location>
        <begin position="2088"/>
        <end position="2109"/>
    </location>
</feature>
<dbReference type="FunFam" id="2.40.50.140:FF:000050">
    <property type="entry name" value="Lysine--tRNA ligase"/>
    <property type="match status" value="1"/>
</dbReference>
<feature type="transmembrane region" description="Helical" evidence="20">
    <location>
        <begin position="1962"/>
        <end position="1984"/>
    </location>
</feature>
<dbReference type="InterPro" id="IPR044136">
    <property type="entry name" value="Lys-tRNA-ligase_II_N"/>
</dbReference>
<feature type="domain" description="RING-type" evidence="23">
    <location>
        <begin position="709"/>
        <end position="924"/>
    </location>
</feature>
<evidence type="ECO:0000259" key="22">
    <source>
        <dbReference type="PROSITE" id="PS50862"/>
    </source>
</evidence>
<feature type="transmembrane region" description="Helical" evidence="20">
    <location>
        <begin position="1737"/>
        <end position="1767"/>
    </location>
</feature>
<dbReference type="InterPro" id="IPR002313">
    <property type="entry name" value="Lys-tRNA-ligase_II"/>
</dbReference>
<dbReference type="InterPro" id="IPR004365">
    <property type="entry name" value="NA-bd_OB_tRNA"/>
</dbReference>
<keyword evidence="7" id="KW-0479">Metal-binding</keyword>
<dbReference type="FunFam" id="1.20.120.1750:FF:000007">
    <property type="entry name" value="RBR-type E3 ubiquitin transferase"/>
    <property type="match status" value="1"/>
</dbReference>
<feature type="domain" description="RING-type" evidence="21">
    <location>
        <begin position="713"/>
        <end position="756"/>
    </location>
</feature>
<dbReference type="InterPro" id="IPR029044">
    <property type="entry name" value="Nucleotide-diphossugar_trans"/>
</dbReference>
<keyword evidence="20" id="KW-1133">Transmembrane helix</keyword>
<sequence length="2483" mass="279977">MANPVAENLHKDPVTGEMISKSELKRRLKEREKAAKKVAAPPPPAGKPKDSGPSEDDLTPNQYFELRSRQIQKLRQTQEPDPYPHKFHVTQSISGYIREFGPPGVVENGGSLPDKSVSLAGRLHNIRVSGAKLKFYDLHGEGEKVQIMAMAQDSESPDQFTEIHSIFRRGDIVGVAGFPGRTKNGELSIRVKNIQLLAPNLHQLPTQHFGLKDQEQRYRKRYLDLIMSDDTRRVFITRSRIVNYLRRFLDNLGFLEVETPMMSMIAGGATAKPFITHHNDLKLDLFLRIAPELYLKELVVGGLDRVYEIGRVFRNEGIDMTHNPEFSICEFYMAYADMYDLMDLTESLVTGMVEYLTGGTKVIFHPDGKEGKDGQPPRVMEMDFARPWKRYDMIETLEEKLNVKFPPGETLHTEEANKFLRNLAAKHNVECSDPKTNARLLDKLVGEFIEPLCISPSFIVGHPQVMSPLAKRHRSRPGLCERFEGFMCTKEFCNAYTELNDPFDQRERFEEQARQKEQGDDEAQAVDETFLNALEHGLPPTGGWGIGIDRLVMFLTDSATTEIAIIMSSEYDMSDGEGSGSDFLDSDSDDVMIDSQADVPEDDLSDGDDGAFAMDESTILKGKSKSYEVDHKSLSVEDLEKQMEKDAEQFINIFGIDLPTALMILRYMNWKKDQAFEKFMEDQQLMLRKAGIVALDDSASSKPKSGKSEPFMCPICCDDEPEKVLSLGCGHEFCSECWTQYLEGKIRGEGEVRLACMDAECKVIVPDAFVFQHVGPVTKERFREGLVRQYVASIPKYRFCPHPSCVYTVQCSAGASRSALDTIVPTVRCEADHQFCFGCEREGDHRPLICKISRLWLKKCQDDSETANWIKSNTKECTKCQSTIEKNGGCNHMTCKKCKAEFCWVCMGPWSEHGNAWYTCNRYDEKESVEARDSQSKSRASLERYLFYYNRYANHEQSARLSLDLYVKTERKMEELQLTYNLTWIEVQFAKKAVDEVVKCRNTLQWSYAMAYYLEKGNQKELFEDNQRDLERAVEDLTELLEGPIETQDIPTLRQQITDKTVYVLKRNDIVLEDTAKGMYELPYPINPALIFAQDSRRIDGNGTSRYDLFTSSHVARCMLSVAHSAWDRSNVTLQCGRYVSKSNHSTIHFSTVAECDGRVGRTAAERHGDMSLGSARKRDQDPGTPQHCLVDPQASFFLPPTVTPFLTPPHPAPLDLLVAIVTEPPCSISLRIASQSVSSTWSYVESLLIRFSSAVVPFGVIGFYRYLWYLIRVAASFTYRPIPVPENPTYIASEDVTIIVPTIDAGEEFKEAAHSWLVGKPKEILIITEERMLGPLQELADSVDPSRIRVLTVPFANKRLQMTHGIRNTTTDIIVFADDDAIWPPTMLPTMLACFEDQKVGGVGTSQRVQPVGKKMTVWEVLAAFRLTIRNIEISASTHIDGGVPCLSGRTAAYRTVILKDPEFLHGFTHDFWLGKYQLNSGDDKFLTRWMVSHGWNTYIQCCKEAELLSTMKPNWRFLLQVLRWTRNTWRSDLRSLFMERHVWTSHPYCAYTMVDKLFNPLTLLVGPVLVIRLCVQSTKPVAEGGYHLPWWNILASYAVWLSATRTAKLLPHLWHRPQDIIYVPAFIAFGYYFAVMKLYALFTLHEVGWGTRAGIGNATDATKALEAQNAQEAAGIAGGPDREKLMHHGGDARYDAEAGNYQPGYARSVHFQAFPCFYLLEVVPNPLLQGPSDSFIILLFFNLLIHLVILALNSLVLCDALLTVVSSTALSMKLQAMASSLGTLSQSFQRLAWENTSSRAVTMLILAKLCLGASYRSSNDVVAALSPLTQLLLIELLKLAMSFAWWTRERQVHSPGDQYVSLENGHDRPRLPSPSPNPESRDDGQENPPSLYLRLSIPPLGTLMPLFGIAILNCAVGFACSTSVSLVKVSSTVLLVGRVYLQSILLSWMDLVYKSTNHPVSVLNIVAWSSSSIIYLAGYVFANMGDLLKFNFSLFASAVMVFAAAEVIATTFVLKYCDAVVVGVAGYSVSCILAFLSLLGGTTLYRLLIVMGLCISTYGLVMFVTERALIDQETEQEEDVQLEESPIKAAIALGIAGIAAVIATVAISSQATGVGLQSPQPTAWFDFVSLPPTQAKAWCPRRPLTKLSGRKETRRRARVTSAFDNVLLIVFFSHSRYDVNLDYHLEMYQDYFPNILYIGPQTREDAGHKGVYDVLVDGFKSDEDLSGDWYKMAGRMAHHMLYTAMKEHPCYDGYLWAPFDTFLNVPRLIQFKQDTIWWHSPFKEIVTYVENPAVMNDSHHAPPGNVQPRSAKELIAEFQHWGKDWWWGEPHVGLKVCMPAFEMISATKRSDLSQLTNGALRMVGGSADTLYLPGYLRESFLETLDPFLDTDCFLEIAVPTAVHLVRPPSQKITFIDHWWIWEEPLNATFVRNQWAKGYEVDTFHKYQFGKKDESGHFHGDPTHIAAVQDLLADSFKRQGMA</sequence>
<keyword evidence="12" id="KW-0862">Zinc</keyword>
<evidence type="ECO:0000256" key="14">
    <source>
        <dbReference type="ARBA" id="ARBA00022917"/>
    </source>
</evidence>
<comment type="caution">
    <text evidence="24">The sequence shown here is derived from an EMBL/GenBank/DDBJ whole genome shotgun (WGS) entry which is preliminary data.</text>
</comment>
<dbReference type="GO" id="GO:0004824">
    <property type="term" value="F:lysine-tRNA ligase activity"/>
    <property type="evidence" value="ECO:0007669"/>
    <property type="project" value="UniProtKB-EC"/>
</dbReference>
<dbReference type="FunFam" id="3.30.930.10:FF:000238">
    <property type="entry name" value="Lysine--tRNA ligase"/>
    <property type="match status" value="1"/>
</dbReference>
<dbReference type="Gene3D" id="1.20.120.1750">
    <property type="match status" value="1"/>
</dbReference>
<gene>
    <name evidence="24" type="ORF">CTheo_550</name>
</gene>
<evidence type="ECO:0000256" key="19">
    <source>
        <dbReference type="SAM" id="MobiDB-lite"/>
    </source>
</evidence>
<proteinExistence type="inferred from homology"/>
<dbReference type="EMBL" id="SSOP01000004">
    <property type="protein sequence ID" value="KAB5596033.1"/>
    <property type="molecule type" value="Genomic_DNA"/>
</dbReference>
<dbReference type="GO" id="GO:0005524">
    <property type="term" value="F:ATP binding"/>
    <property type="evidence" value="ECO:0007669"/>
    <property type="project" value="UniProtKB-KW"/>
</dbReference>
<dbReference type="PANTHER" id="PTHR42918">
    <property type="entry name" value="LYSYL-TRNA SYNTHETASE"/>
    <property type="match status" value="1"/>
</dbReference>
<evidence type="ECO:0000313" key="24">
    <source>
        <dbReference type="EMBL" id="KAB5596033.1"/>
    </source>
</evidence>
<feature type="transmembrane region" description="Helical" evidence="20">
    <location>
        <begin position="1996"/>
        <end position="2016"/>
    </location>
</feature>
<evidence type="ECO:0000256" key="5">
    <source>
        <dbReference type="ARBA" id="ARBA00022598"/>
    </source>
</evidence>
<dbReference type="SUPFAM" id="SSF55681">
    <property type="entry name" value="Class II aaRS and biotin synthetases"/>
    <property type="match status" value="1"/>
</dbReference>
<dbReference type="NCBIfam" id="TIGR00499">
    <property type="entry name" value="lysS_bact"/>
    <property type="match status" value="1"/>
</dbReference>
<dbReference type="InterPro" id="IPR018957">
    <property type="entry name" value="Znf_C3HC4_RING-type"/>
</dbReference>
<dbReference type="CDD" id="cd16625">
    <property type="entry name" value="RING-HC_RBR_HEL2-like"/>
    <property type="match status" value="1"/>
</dbReference>
<dbReference type="Gene3D" id="2.40.50.140">
    <property type="entry name" value="Nucleic acid-binding proteins"/>
    <property type="match status" value="1"/>
</dbReference>
<dbReference type="Gene3D" id="3.30.930.10">
    <property type="entry name" value="Bira Bifunctional Protein, Domain 2"/>
    <property type="match status" value="1"/>
</dbReference>
<dbReference type="Gene3D" id="3.30.40.10">
    <property type="entry name" value="Zinc/RING finger domain, C3HC4 (zinc finger)"/>
    <property type="match status" value="1"/>
</dbReference>
<evidence type="ECO:0000256" key="4">
    <source>
        <dbReference type="ARBA" id="ARBA00022490"/>
    </source>
</evidence>
<dbReference type="Proteomes" id="UP000383932">
    <property type="component" value="Unassembled WGS sequence"/>
</dbReference>
<dbReference type="Pfam" id="PF01485">
    <property type="entry name" value="IBR"/>
    <property type="match status" value="1"/>
</dbReference>
<keyword evidence="15" id="KW-0030">Aminoacyl-tRNA synthetase</keyword>
<evidence type="ECO:0000259" key="23">
    <source>
        <dbReference type="PROSITE" id="PS51873"/>
    </source>
</evidence>
<dbReference type="PROSITE" id="PS50862">
    <property type="entry name" value="AA_TRNA_LIGASE_II"/>
    <property type="match status" value="1"/>
</dbReference>
<keyword evidence="13" id="KW-0067">ATP-binding</keyword>
<dbReference type="HAMAP" id="MF_00252">
    <property type="entry name" value="Lys_tRNA_synth_class2"/>
    <property type="match status" value="1"/>
</dbReference>
<dbReference type="CDD" id="cd20356">
    <property type="entry name" value="Rcat_RBR_HHARI-like"/>
    <property type="match status" value="1"/>
</dbReference>
<reference evidence="24 25" key="1">
    <citation type="journal article" date="2019" name="Fungal Biol. Biotechnol.">
        <title>Draft genome sequence of fastidious pathogen Ceratobasidium theobromae, which causes vascular-streak dieback in Theobroma cacao.</title>
        <authorList>
            <person name="Ali S.S."/>
            <person name="Asman A."/>
            <person name="Shao J."/>
            <person name="Firmansyah A.P."/>
            <person name="Susilo A.W."/>
            <person name="Rosmana A."/>
            <person name="McMahon P."/>
            <person name="Junaid M."/>
            <person name="Guest D."/>
            <person name="Kheng T.Y."/>
            <person name="Meinhardt L.W."/>
            <person name="Bailey B.A."/>
        </authorList>
    </citation>
    <scope>NUCLEOTIDE SEQUENCE [LARGE SCALE GENOMIC DNA]</scope>
    <source>
        <strain evidence="24 25">CT2</strain>
    </source>
</reference>
<dbReference type="CDD" id="cd06434">
    <property type="entry name" value="GT2_HAS"/>
    <property type="match status" value="1"/>
</dbReference>
<dbReference type="InterPro" id="IPR002867">
    <property type="entry name" value="IBR_dom"/>
</dbReference>
<evidence type="ECO:0000256" key="6">
    <source>
        <dbReference type="ARBA" id="ARBA00022679"/>
    </source>
</evidence>
<dbReference type="CDD" id="cd00775">
    <property type="entry name" value="LysRS_core"/>
    <property type="match status" value="1"/>
</dbReference>
<dbReference type="PROSITE" id="PS51873">
    <property type="entry name" value="TRIAD"/>
    <property type="match status" value="1"/>
</dbReference>
<dbReference type="InterPro" id="IPR018149">
    <property type="entry name" value="Lys-tRNA-synth_II_C"/>
</dbReference>
<dbReference type="InterPro" id="IPR045840">
    <property type="entry name" value="Ariadne"/>
</dbReference>
<evidence type="ECO:0000256" key="18">
    <source>
        <dbReference type="RuleBase" id="RU003748"/>
    </source>
</evidence>
<keyword evidence="14" id="KW-0648">Protein biosynthesis</keyword>
<dbReference type="PANTHER" id="PTHR42918:SF9">
    <property type="entry name" value="LYSINE--TRNA LIGASE"/>
    <property type="match status" value="1"/>
</dbReference>
<dbReference type="InterPro" id="IPR004364">
    <property type="entry name" value="Aa-tRNA-synt_II"/>
</dbReference>
<evidence type="ECO:0000256" key="13">
    <source>
        <dbReference type="ARBA" id="ARBA00022840"/>
    </source>
</evidence>
<dbReference type="Pfam" id="PF19422">
    <property type="entry name" value="Ariadne"/>
    <property type="match status" value="1"/>
</dbReference>
<keyword evidence="20" id="KW-0472">Membrane</keyword>
<dbReference type="GO" id="GO:0008270">
    <property type="term" value="F:zinc ion binding"/>
    <property type="evidence" value="ECO:0007669"/>
    <property type="project" value="UniProtKB-KW"/>
</dbReference>
<evidence type="ECO:0000256" key="7">
    <source>
        <dbReference type="ARBA" id="ARBA00022723"/>
    </source>
</evidence>
<keyword evidence="10 17" id="KW-0863">Zinc-finger</keyword>
<keyword evidence="8" id="KW-0677">Repeat</keyword>
<keyword evidence="9" id="KW-0547">Nucleotide-binding</keyword>
<evidence type="ECO:0000256" key="1">
    <source>
        <dbReference type="ARBA" id="ARBA00001798"/>
    </source>
</evidence>
<dbReference type="SMART" id="SM00184">
    <property type="entry name" value="RING"/>
    <property type="match status" value="2"/>
</dbReference>
<dbReference type="InterPro" id="IPR045864">
    <property type="entry name" value="aa-tRNA-synth_II/BPL/LPL"/>
</dbReference>
<evidence type="ECO:0000256" key="11">
    <source>
        <dbReference type="ARBA" id="ARBA00022786"/>
    </source>
</evidence>
<feature type="compositionally biased region" description="Basic and acidic residues" evidence="19">
    <location>
        <begin position="8"/>
        <end position="35"/>
    </location>
</feature>
<dbReference type="EC" id="6.1.1.6" evidence="18"/>
<keyword evidence="11" id="KW-0833">Ubl conjugation pathway</keyword>
<dbReference type="GO" id="GO:0000049">
    <property type="term" value="F:tRNA binding"/>
    <property type="evidence" value="ECO:0007669"/>
    <property type="project" value="TreeGrafter"/>
</dbReference>
<evidence type="ECO:0000256" key="9">
    <source>
        <dbReference type="ARBA" id="ARBA00022741"/>
    </source>
</evidence>
<feature type="transmembrane region" description="Helical" evidence="20">
    <location>
        <begin position="2046"/>
        <end position="2067"/>
    </location>
</feature>
<dbReference type="InterPro" id="IPR013083">
    <property type="entry name" value="Znf_RING/FYVE/PHD"/>
</dbReference>
<evidence type="ECO:0000256" key="10">
    <source>
        <dbReference type="ARBA" id="ARBA00022771"/>
    </source>
</evidence>
<dbReference type="GO" id="GO:0061630">
    <property type="term" value="F:ubiquitin protein ligase activity"/>
    <property type="evidence" value="ECO:0007669"/>
    <property type="project" value="UniProtKB-EC"/>
</dbReference>
<evidence type="ECO:0000313" key="25">
    <source>
        <dbReference type="Proteomes" id="UP000383932"/>
    </source>
</evidence>
<dbReference type="Pfam" id="PF13641">
    <property type="entry name" value="Glyco_tranf_2_3"/>
    <property type="match status" value="1"/>
</dbReference>
<dbReference type="Pfam" id="PF22191">
    <property type="entry name" value="IBR_1"/>
    <property type="match status" value="1"/>
</dbReference>
<dbReference type="PROSITE" id="PS50089">
    <property type="entry name" value="ZF_RING_2"/>
    <property type="match status" value="1"/>
</dbReference>
<feature type="region of interest" description="Disordered" evidence="19">
    <location>
        <begin position="1"/>
        <end position="60"/>
    </location>
</feature>
<feature type="transmembrane region" description="Helical" evidence="20">
    <location>
        <begin position="1622"/>
        <end position="1644"/>
    </location>
</feature>
<dbReference type="InterPro" id="IPR006195">
    <property type="entry name" value="aa-tRNA-synth_II"/>
</dbReference>